<dbReference type="AlphaFoldDB" id="A0A8S2FUK4"/>
<accession>A0A8S2FUK4</accession>
<keyword evidence="1" id="KW-0472">Membrane</keyword>
<comment type="caution">
    <text evidence="2">The sequence shown here is derived from an EMBL/GenBank/DDBJ whole genome shotgun (WGS) entry which is preliminary data.</text>
</comment>
<organism evidence="2 4">
    <name type="scientific">Didymodactylos carnosus</name>
    <dbReference type="NCBI Taxonomy" id="1234261"/>
    <lineage>
        <taxon>Eukaryota</taxon>
        <taxon>Metazoa</taxon>
        <taxon>Spiralia</taxon>
        <taxon>Gnathifera</taxon>
        <taxon>Rotifera</taxon>
        <taxon>Eurotatoria</taxon>
        <taxon>Bdelloidea</taxon>
        <taxon>Philodinida</taxon>
        <taxon>Philodinidae</taxon>
        <taxon>Didymodactylos</taxon>
    </lineage>
</organism>
<dbReference type="EMBL" id="CAJNOK010041516">
    <property type="protein sequence ID" value="CAF1558522.1"/>
    <property type="molecule type" value="Genomic_DNA"/>
</dbReference>
<dbReference type="Proteomes" id="UP000682733">
    <property type="component" value="Unassembled WGS sequence"/>
</dbReference>
<gene>
    <name evidence="2" type="ORF">OVA965_LOCUS39679</name>
    <name evidence="3" type="ORF">TMI583_LOCUS41014</name>
</gene>
<reference evidence="2" key="1">
    <citation type="submission" date="2021-02" db="EMBL/GenBank/DDBJ databases">
        <authorList>
            <person name="Nowell W R."/>
        </authorList>
    </citation>
    <scope>NUCLEOTIDE SEQUENCE</scope>
</reference>
<keyword evidence="1" id="KW-1133">Transmembrane helix</keyword>
<evidence type="ECO:0000313" key="3">
    <source>
        <dbReference type="EMBL" id="CAF4349790.1"/>
    </source>
</evidence>
<feature type="transmembrane region" description="Helical" evidence="1">
    <location>
        <begin position="20"/>
        <end position="38"/>
    </location>
</feature>
<dbReference type="Proteomes" id="UP000677228">
    <property type="component" value="Unassembled WGS sequence"/>
</dbReference>
<feature type="transmembrane region" description="Helical" evidence="1">
    <location>
        <begin position="244"/>
        <end position="265"/>
    </location>
</feature>
<proteinExistence type="predicted"/>
<evidence type="ECO:0000313" key="4">
    <source>
        <dbReference type="Proteomes" id="UP000677228"/>
    </source>
</evidence>
<sequence>MSKSFILIKIVSRYHYRIHYCITTIITIILTFLFSIVTSSNAFSNIEKHVDVCCGLGEIKLTCSQNEKIRLNIIQLYYTENCYLLESNTNSSTCCKRKSSCSRRITKYSHHCNEQQECFIEKTCLKIYKPCAIRGIVDVAYGQYMTIDYFCIPQSMSYQQYMENKYRNMLPLLPTFDTNITVQLQKPSSSTGVNGWKTLTVTDTSLSAGAIRSKRKNLFSLRYDDENGELNDDNSSWSQWKSSVFSLMLLILFAIIFLLLIYWIASKIGHRLRHRQPSKETLLGHEETKETTITTTLDPINIENYSYKNGIIDSDAKTRIYASPDARSFYYTPYDHSQNQRYPTKCYVNVEHDHRTGQIYSRTLQNAPQNPYSFSYRIPSYRNHNHGKIYLNQYPEKITLT</sequence>
<evidence type="ECO:0000313" key="2">
    <source>
        <dbReference type="EMBL" id="CAF1558522.1"/>
    </source>
</evidence>
<keyword evidence="1" id="KW-0812">Transmembrane</keyword>
<name>A0A8S2FUK4_9BILA</name>
<protein>
    <submittedName>
        <fullName evidence="2">Uncharacterized protein</fullName>
    </submittedName>
</protein>
<dbReference type="EMBL" id="CAJOBA010064080">
    <property type="protein sequence ID" value="CAF4349790.1"/>
    <property type="molecule type" value="Genomic_DNA"/>
</dbReference>
<evidence type="ECO:0000256" key="1">
    <source>
        <dbReference type="SAM" id="Phobius"/>
    </source>
</evidence>